<accession>A0A3A5KCV1</accession>
<reference evidence="2 3" key="1">
    <citation type="submission" date="2018-09" db="EMBL/GenBank/DDBJ databases">
        <title>Mesorhizobium carmichaelinearum sp. nov. isolated from Carmichaelinea spp. root nodules in New Zealand.</title>
        <authorList>
            <person name="De Meyer S.E."/>
        </authorList>
    </citation>
    <scope>NUCLEOTIDE SEQUENCE [LARGE SCALE GENOMIC DNA]</scope>
    <source>
        <strain evidence="2 3">ICMP19557</strain>
    </source>
</reference>
<dbReference type="AlphaFoldDB" id="A0A3A5KCV1"/>
<gene>
    <name evidence="2" type="ORF">D3227_27335</name>
</gene>
<evidence type="ECO:0000256" key="1">
    <source>
        <dbReference type="SAM" id="Phobius"/>
    </source>
</evidence>
<sequence length="70" mass="7933">MAQTIRFAVFVLSACLAGLAFFTLHSFWMWLAPILIFVAGSMLAEYAFNRLASPLEKQRDLEDRTRNPPA</sequence>
<keyword evidence="1" id="KW-1133">Transmembrane helix</keyword>
<keyword evidence="3" id="KW-1185">Reference proteome</keyword>
<organism evidence="2 3">
    <name type="scientific">Mesorhizobium waimense</name>
    <dbReference type="NCBI Taxonomy" id="1300307"/>
    <lineage>
        <taxon>Bacteria</taxon>
        <taxon>Pseudomonadati</taxon>
        <taxon>Pseudomonadota</taxon>
        <taxon>Alphaproteobacteria</taxon>
        <taxon>Hyphomicrobiales</taxon>
        <taxon>Phyllobacteriaceae</taxon>
        <taxon>Mesorhizobium</taxon>
    </lineage>
</organism>
<evidence type="ECO:0000313" key="3">
    <source>
        <dbReference type="Proteomes" id="UP000272706"/>
    </source>
</evidence>
<evidence type="ECO:0000313" key="2">
    <source>
        <dbReference type="EMBL" id="RJT32116.1"/>
    </source>
</evidence>
<keyword evidence="1" id="KW-0812">Transmembrane</keyword>
<dbReference type="Proteomes" id="UP000272706">
    <property type="component" value="Unassembled WGS sequence"/>
</dbReference>
<feature type="transmembrane region" description="Helical" evidence="1">
    <location>
        <begin position="7"/>
        <end position="24"/>
    </location>
</feature>
<proteinExistence type="predicted"/>
<protein>
    <submittedName>
        <fullName evidence="2">Uncharacterized protein</fullName>
    </submittedName>
</protein>
<dbReference type="RefSeq" id="WP_120017366.1">
    <property type="nucleotide sequence ID" value="NZ_QZWZ01000027.1"/>
</dbReference>
<dbReference type="OrthoDB" id="8085916at2"/>
<comment type="caution">
    <text evidence="2">The sequence shown here is derived from an EMBL/GenBank/DDBJ whole genome shotgun (WGS) entry which is preliminary data.</text>
</comment>
<keyword evidence="1" id="KW-0472">Membrane</keyword>
<name>A0A3A5KCV1_9HYPH</name>
<dbReference type="EMBL" id="QZWZ01000027">
    <property type="protein sequence ID" value="RJT32116.1"/>
    <property type="molecule type" value="Genomic_DNA"/>
</dbReference>
<feature type="transmembrane region" description="Helical" evidence="1">
    <location>
        <begin position="30"/>
        <end position="48"/>
    </location>
</feature>